<dbReference type="PROSITE" id="PS51085">
    <property type="entry name" value="2FE2S_FER_2"/>
    <property type="match status" value="1"/>
</dbReference>
<dbReference type="InterPro" id="IPR012675">
    <property type="entry name" value="Beta-grasp_dom_sf"/>
</dbReference>
<dbReference type="EMBL" id="FQXE01000020">
    <property type="protein sequence ID" value="SHI29267.1"/>
    <property type="molecule type" value="Genomic_DNA"/>
</dbReference>
<proteinExistence type="predicted"/>
<evidence type="ECO:0000313" key="3">
    <source>
        <dbReference type="Proteomes" id="UP000184226"/>
    </source>
</evidence>
<keyword evidence="3" id="KW-1185">Reference proteome</keyword>
<dbReference type="InterPro" id="IPR006058">
    <property type="entry name" value="2Fe2S_fd_BS"/>
</dbReference>
<name>A0A1M5ZYA7_9BURK</name>
<protein>
    <submittedName>
        <fullName evidence="2">Ferredoxin</fullName>
    </submittedName>
</protein>
<dbReference type="GO" id="GO:0051537">
    <property type="term" value="F:2 iron, 2 sulfur cluster binding"/>
    <property type="evidence" value="ECO:0007669"/>
    <property type="project" value="InterPro"/>
</dbReference>
<dbReference type="RefSeq" id="WP_073109244.1">
    <property type="nucleotide sequence ID" value="NZ_FQXE01000020.1"/>
</dbReference>
<dbReference type="Proteomes" id="UP000184226">
    <property type="component" value="Unassembled WGS sequence"/>
</dbReference>
<dbReference type="STRING" id="658167.SAMN04488135_12055"/>
<dbReference type="AlphaFoldDB" id="A0A1M5ZYA7"/>
<dbReference type="Pfam" id="PF00111">
    <property type="entry name" value="Fer2"/>
    <property type="match status" value="1"/>
</dbReference>
<dbReference type="InterPro" id="IPR001041">
    <property type="entry name" value="2Fe-2S_ferredoxin-type"/>
</dbReference>
<accession>A0A1M5ZYA7</accession>
<dbReference type="CDD" id="cd00207">
    <property type="entry name" value="fer2"/>
    <property type="match status" value="1"/>
</dbReference>
<dbReference type="InterPro" id="IPR036010">
    <property type="entry name" value="2Fe-2S_ferredoxin-like_sf"/>
</dbReference>
<evidence type="ECO:0000259" key="1">
    <source>
        <dbReference type="PROSITE" id="PS51085"/>
    </source>
</evidence>
<dbReference type="PROSITE" id="PS00197">
    <property type="entry name" value="2FE2S_FER_1"/>
    <property type="match status" value="1"/>
</dbReference>
<gene>
    <name evidence="2" type="ORF">SAMN04488135_12055</name>
</gene>
<feature type="domain" description="2Fe-2S ferredoxin-type" evidence="1">
    <location>
        <begin position="3"/>
        <end position="96"/>
    </location>
</feature>
<sequence>MESRYTVIIEGTGETIICGGSKDLLQSMESLHRRGIPVGCRGGGCGVCKVHVTAGQYATRKMSRSCLSVEEEAEGIVLACKLFPRSDLVLRVVGRMGRAWGPHSS</sequence>
<reference evidence="2 3" key="1">
    <citation type="submission" date="2016-11" db="EMBL/GenBank/DDBJ databases">
        <authorList>
            <person name="Jaros S."/>
            <person name="Januszkiewicz K."/>
            <person name="Wedrychowicz H."/>
        </authorList>
    </citation>
    <scope>NUCLEOTIDE SEQUENCE [LARGE SCALE GENOMIC DNA]</scope>
    <source>
        <strain evidence="2 3">CGMCC 1.10190</strain>
    </source>
</reference>
<dbReference type="Gene3D" id="3.10.20.30">
    <property type="match status" value="1"/>
</dbReference>
<dbReference type="OrthoDB" id="9806195at2"/>
<evidence type="ECO:0000313" key="2">
    <source>
        <dbReference type="EMBL" id="SHI29267.1"/>
    </source>
</evidence>
<dbReference type="SUPFAM" id="SSF54292">
    <property type="entry name" value="2Fe-2S ferredoxin-like"/>
    <property type="match status" value="1"/>
</dbReference>
<organism evidence="2 3">
    <name type="scientific">Pollutimonas bauzanensis</name>
    <dbReference type="NCBI Taxonomy" id="658167"/>
    <lineage>
        <taxon>Bacteria</taxon>
        <taxon>Pseudomonadati</taxon>
        <taxon>Pseudomonadota</taxon>
        <taxon>Betaproteobacteria</taxon>
        <taxon>Burkholderiales</taxon>
        <taxon>Alcaligenaceae</taxon>
        <taxon>Pollutimonas</taxon>
    </lineage>
</organism>